<organism evidence="2 3">
    <name type="scientific">Nonlabens dokdonensis</name>
    <dbReference type="NCBI Taxonomy" id="328515"/>
    <lineage>
        <taxon>Bacteria</taxon>
        <taxon>Pseudomonadati</taxon>
        <taxon>Bacteroidota</taxon>
        <taxon>Flavobacteriia</taxon>
        <taxon>Flavobacteriales</taxon>
        <taxon>Flavobacteriaceae</taxon>
        <taxon>Nonlabens</taxon>
    </lineage>
</organism>
<keyword evidence="1" id="KW-0472">Membrane</keyword>
<gene>
    <name evidence="2" type="ORF">A9Q93_02815</name>
</gene>
<comment type="caution">
    <text evidence="2">The sequence shown here is derived from an EMBL/GenBank/DDBJ whole genome shotgun (WGS) entry which is preliminary data.</text>
</comment>
<feature type="transmembrane region" description="Helical" evidence="1">
    <location>
        <begin position="12"/>
        <end position="30"/>
    </location>
</feature>
<evidence type="ECO:0000256" key="1">
    <source>
        <dbReference type="SAM" id="Phobius"/>
    </source>
</evidence>
<evidence type="ECO:0000313" key="2">
    <source>
        <dbReference type="EMBL" id="OUS19053.1"/>
    </source>
</evidence>
<dbReference type="RefSeq" id="WP_303685869.1">
    <property type="nucleotide sequence ID" value="NZ_CAJXYO010000006.1"/>
</dbReference>
<dbReference type="AlphaFoldDB" id="A0A1Z8B917"/>
<keyword evidence="1" id="KW-1133">Transmembrane helix</keyword>
<keyword evidence="1" id="KW-0812">Transmembrane</keyword>
<evidence type="ECO:0000313" key="3">
    <source>
        <dbReference type="Proteomes" id="UP000196102"/>
    </source>
</evidence>
<name>A0A1Z8B917_9FLAO</name>
<accession>A0A1Z8B917</accession>
<protein>
    <submittedName>
        <fullName evidence="2">Uncharacterized protein</fullName>
    </submittedName>
</protein>
<dbReference type="EMBL" id="MAAX01000048">
    <property type="protein sequence ID" value="OUS19053.1"/>
    <property type="molecule type" value="Genomic_DNA"/>
</dbReference>
<reference evidence="3" key="1">
    <citation type="journal article" date="2017" name="Proc. Natl. Acad. Sci. U.S.A.">
        <title>Simulation of Deepwater Horizon oil plume reveals substrate specialization within a complex community of hydrocarbon-degraders.</title>
        <authorList>
            <person name="Hu P."/>
            <person name="Dubinsky E.A."/>
            <person name="Probst A.J."/>
            <person name="Wang J."/>
            <person name="Sieber C.M.K."/>
            <person name="Tom L.M."/>
            <person name="Gardinali P."/>
            <person name="Banfield J.F."/>
            <person name="Atlas R.M."/>
            <person name="Andersen G.L."/>
        </authorList>
    </citation>
    <scope>NUCLEOTIDE SEQUENCE [LARGE SCALE GENOMIC DNA]</scope>
</reference>
<sequence>MTTIPYSMFRKSYFYYVFIIVLTVTVISISSCEKDEVFEEAQNELNFPEIQGRFVHGKDLLQTPIIGDKINSLSSSVVSKSTNASGIQIDTSRIQVIESVDYKSYTFQIVQDSVERQSLLRNYMITIVNDTTTIQHLFNYEILPSGAYNMDNIQATLVTGDSLIPSFLKCIQTSFTTRTDCFEIGCSGEGHLPGDSECGIANGTYPGTPGYIYCTNSWAVVRENGPCGGADTGSGPGAGDGGSSVVIPVVPVDEEEVSDESCTALGLKLNKAEDQRIINELKNSTHLNYESGYKEENGQFINLTNPNANELYLPITLTTVGAYHNHNENYLKREGNTEVFQNTIKTFSPQDLLQFVKLLYNANTNGIPLKKVYLGISVPLQDDKVLNTTGQILKKKTYILKYSGSAVNIPSLLNAGNFASPENNSKYLFKKN</sequence>
<proteinExistence type="predicted"/>
<dbReference type="Proteomes" id="UP000196102">
    <property type="component" value="Unassembled WGS sequence"/>
</dbReference>